<keyword evidence="1" id="KW-0812">Transmembrane</keyword>
<evidence type="ECO:0000313" key="2">
    <source>
        <dbReference type="EMBL" id="GAH30387.1"/>
    </source>
</evidence>
<organism evidence="2">
    <name type="scientific">marine sediment metagenome</name>
    <dbReference type="NCBI Taxonomy" id="412755"/>
    <lineage>
        <taxon>unclassified sequences</taxon>
        <taxon>metagenomes</taxon>
        <taxon>ecological metagenomes</taxon>
    </lineage>
</organism>
<protein>
    <submittedName>
        <fullName evidence="2">Uncharacterized protein</fullName>
    </submittedName>
</protein>
<comment type="caution">
    <text evidence="2">The sequence shown here is derived from an EMBL/GenBank/DDBJ whole genome shotgun (WGS) entry which is preliminary data.</text>
</comment>
<keyword evidence="1" id="KW-1133">Transmembrane helix</keyword>
<feature type="transmembrane region" description="Helical" evidence="1">
    <location>
        <begin position="6"/>
        <end position="31"/>
    </location>
</feature>
<sequence length="41" mass="4466">GLMNTLLQLLGILFPVSTFLLIVFGGLILLARAHEEIEGNE</sequence>
<dbReference type="AlphaFoldDB" id="X1ECQ0"/>
<dbReference type="EMBL" id="BARU01002670">
    <property type="protein sequence ID" value="GAH30387.1"/>
    <property type="molecule type" value="Genomic_DNA"/>
</dbReference>
<name>X1ECQ0_9ZZZZ</name>
<gene>
    <name evidence="2" type="ORF">S03H2_06193</name>
</gene>
<reference evidence="2" key="1">
    <citation type="journal article" date="2014" name="Front. Microbiol.">
        <title>High frequency of phylogenetically diverse reductive dehalogenase-homologous genes in deep subseafloor sedimentary metagenomes.</title>
        <authorList>
            <person name="Kawai M."/>
            <person name="Futagami T."/>
            <person name="Toyoda A."/>
            <person name="Takaki Y."/>
            <person name="Nishi S."/>
            <person name="Hori S."/>
            <person name="Arai W."/>
            <person name="Tsubouchi T."/>
            <person name="Morono Y."/>
            <person name="Uchiyama I."/>
            <person name="Ito T."/>
            <person name="Fujiyama A."/>
            <person name="Inagaki F."/>
            <person name="Takami H."/>
        </authorList>
    </citation>
    <scope>NUCLEOTIDE SEQUENCE</scope>
    <source>
        <strain evidence="2">Expedition CK06-06</strain>
    </source>
</reference>
<keyword evidence="1" id="KW-0472">Membrane</keyword>
<feature type="non-terminal residue" evidence="2">
    <location>
        <position position="1"/>
    </location>
</feature>
<proteinExistence type="predicted"/>
<evidence type="ECO:0000256" key="1">
    <source>
        <dbReference type="SAM" id="Phobius"/>
    </source>
</evidence>
<accession>X1ECQ0</accession>